<keyword evidence="4" id="KW-1185">Reference proteome</keyword>
<dbReference type="EMBL" id="KZ155771">
    <property type="protein sequence ID" value="OUS49139.1"/>
    <property type="molecule type" value="Genomic_DNA"/>
</dbReference>
<dbReference type="SUPFAM" id="SSF52540">
    <property type="entry name" value="P-loop containing nucleoside triphosphate hydrolases"/>
    <property type="match status" value="1"/>
</dbReference>
<evidence type="ECO:0000313" key="4">
    <source>
        <dbReference type="Proteomes" id="UP000009170"/>
    </source>
</evidence>
<feature type="compositionally biased region" description="Basic and acidic residues" evidence="1">
    <location>
        <begin position="1"/>
        <end position="18"/>
    </location>
</feature>
<protein>
    <submittedName>
        <fullName evidence="2">P-loop containing nucleoside triphosphate hydrolase</fullName>
    </submittedName>
</protein>
<dbReference type="Proteomes" id="UP000009170">
    <property type="component" value="Unassembled WGS sequence"/>
</dbReference>
<evidence type="ECO:0000313" key="3">
    <source>
        <dbReference type="EMBL" id="OUS49139.1"/>
    </source>
</evidence>
<dbReference type="GO" id="GO:0097196">
    <property type="term" value="C:Shu complex"/>
    <property type="evidence" value="ECO:0007669"/>
    <property type="project" value="TreeGrafter"/>
</dbReference>
<dbReference type="EMBL" id="CAID01000015">
    <property type="protein sequence ID" value="CAL57496.1"/>
    <property type="molecule type" value="Genomic_DNA"/>
</dbReference>
<dbReference type="GO" id="GO:0016787">
    <property type="term" value="F:hydrolase activity"/>
    <property type="evidence" value="ECO:0007669"/>
    <property type="project" value="UniProtKB-KW"/>
</dbReference>
<accession>A0A454XSV1</accession>
<dbReference type="InterPro" id="IPR027417">
    <property type="entry name" value="P-loop_NTPase"/>
</dbReference>
<evidence type="ECO:0000256" key="1">
    <source>
        <dbReference type="SAM" id="MobiDB-lite"/>
    </source>
</evidence>
<dbReference type="OMA" id="WFGEVMQ"/>
<organism evidence="2 4">
    <name type="scientific">Ostreococcus tauri</name>
    <name type="common">Marine green alga</name>
    <dbReference type="NCBI Taxonomy" id="70448"/>
    <lineage>
        <taxon>Eukaryota</taxon>
        <taxon>Viridiplantae</taxon>
        <taxon>Chlorophyta</taxon>
        <taxon>Mamiellophyceae</taxon>
        <taxon>Mamiellales</taxon>
        <taxon>Bathycoccaceae</taxon>
        <taxon>Ostreococcus</taxon>
    </lineage>
</organism>
<proteinExistence type="predicted"/>
<accession>Q00VD1</accession>
<dbReference type="PANTHER" id="PTHR28653:SF1">
    <property type="entry name" value="ATPASE SWSAP1"/>
    <property type="match status" value="1"/>
</dbReference>
<dbReference type="FunCoup" id="Q00VD1">
    <property type="interactions" value="22"/>
</dbReference>
<reference evidence="3" key="3">
    <citation type="submission" date="2017-04" db="EMBL/GenBank/DDBJ databases">
        <title>Population genomics of picophytoplankton unveils novel chromosome hypervariability.</title>
        <authorList>
            <consortium name="DOE Joint Genome Institute"/>
            <person name="Blanc-Mathieu R."/>
            <person name="Krasovec M."/>
            <person name="Hebrard M."/>
            <person name="Yau S."/>
            <person name="Desgranges E."/>
            <person name="Martin J."/>
            <person name="Schackwitz W."/>
            <person name="Kuo A."/>
            <person name="Salin G."/>
            <person name="Donnadieu C."/>
            <person name="Desdevises Y."/>
            <person name="Sanchez-Ferandin S."/>
            <person name="Moreau H."/>
            <person name="Rivals E."/>
            <person name="Grigoriev I.V."/>
            <person name="Grimsley N."/>
            <person name="Eyre-Walker A."/>
            <person name="Piganeau G."/>
        </authorList>
    </citation>
    <scope>NUCLEOTIDE SEQUENCE [LARGE SCALE GENOMIC DNA]</scope>
    <source>
        <strain evidence="3">RCC 1115</strain>
    </source>
</reference>
<dbReference type="GeneID" id="9837986"/>
<reference evidence="2 4" key="1">
    <citation type="journal article" date="2006" name="Proc. Natl. Acad. Sci. U.S.A.">
        <title>Genome analysis of the smallest free-living eukaryote Ostreococcus tauri unveils many unique features.</title>
        <authorList>
            <person name="Derelle E."/>
            <person name="Ferraz C."/>
            <person name="Rombauts S."/>
            <person name="Rouze P."/>
            <person name="Worden A.Z."/>
            <person name="Robbens S."/>
            <person name="Partensky F."/>
            <person name="Degroeve S."/>
            <person name="Echeynie S."/>
            <person name="Cooke R."/>
            <person name="Saeys Y."/>
            <person name="Wuyts J."/>
            <person name="Jabbari K."/>
            <person name="Bowler C."/>
            <person name="Panaud O."/>
            <person name="Piegu B."/>
            <person name="Ball S.G."/>
            <person name="Ral J.-P."/>
            <person name="Bouget F.-Y."/>
            <person name="Piganeau G."/>
            <person name="De Baets B."/>
            <person name="Picard A."/>
            <person name="Delseny M."/>
            <person name="Demaille J."/>
            <person name="Van de Peer Y."/>
            <person name="Moreau H."/>
        </authorList>
    </citation>
    <scope>NUCLEOTIDE SEQUENCE [LARGE SCALE GENOMIC DNA]</scope>
    <source>
        <strain evidence="2 4">OTTH0595</strain>
    </source>
</reference>
<sequence length="220" mass="23978">MRPDALARPLDEEPRGGDRVGSGSARTVLVGPSRSGKTTLLLRACLRFCVENPTKRALFIARRSDCDRARVSLSARELDGAPADALERVGMRYVESDEDVRALACFRHCAAASERPSMYAVDDLGKIVGGGSDRVRREIAYARTLAALHECARDETTGETLEVVVSERVDDDTGGAPMRYVYAKWFGEVMQIHDVGDETYDLVAASDGETVRYSTKSGGD</sequence>
<dbReference type="PANTHER" id="PTHR28653">
    <property type="match status" value="1"/>
</dbReference>
<dbReference type="KEGG" id="ota:OT_ostta15g00770"/>
<dbReference type="OrthoDB" id="67296at2759"/>
<feature type="region of interest" description="Disordered" evidence="1">
    <location>
        <begin position="1"/>
        <end position="29"/>
    </location>
</feature>
<name>Q00VD1_OSTTA</name>
<dbReference type="GO" id="GO:0000724">
    <property type="term" value="P:double-strand break repair via homologous recombination"/>
    <property type="evidence" value="ECO:0007669"/>
    <property type="project" value="TreeGrafter"/>
</dbReference>
<dbReference type="Proteomes" id="UP000195557">
    <property type="component" value="Unassembled WGS sequence"/>
</dbReference>
<dbReference type="RefSeq" id="XP_003083221.1">
    <property type="nucleotide sequence ID" value="XM_003083173.1"/>
</dbReference>
<dbReference type="AlphaFoldDB" id="Q00VD1"/>
<accession>A0A1Y5IHT2</accession>
<dbReference type="Gene3D" id="3.40.50.300">
    <property type="entry name" value="P-loop containing nucleotide triphosphate hydrolases"/>
    <property type="match status" value="1"/>
</dbReference>
<gene>
    <name evidence="3" type="ORF">BE221DRAFT_188370</name>
    <name evidence="2" type="ORF">OT_ostta15g00770</name>
</gene>
<dbReference type="GO" id="GO:0003697">
    <property type="term" value="F:single-stranded DNA binding"/>
    <property type="evidence" value="ECO:0007669"/>
    <property type="project" value="TreeGrafter"/>
</dbReference>
<evidence type="ECO:0000313" key="2">
    <source>
        <dbReference type="EMBL" id="CAL57496.1"/>
    </source>
</evidence>
<dbReference type="InParanoid" id="Q00VD1"/>
<keyword evidence="2" id="KW-0378">Hydrolase</keyword>
<dbReference type="STRING" id="70448.Q00VD1"/>
<reference evidence="2" key="2">
    <citation type="journal article" date="2014" name="BMC Genomics">
        <title>An improved genome of the model marine alga Ostreococcus tauri unfolds by assessing Illumina de novo assemblies.</title>
        <authorList>
            <person name="Blanc-Mathieu R."/>
            <person name="Verhelst B."/>
            <person name="Derelle E."/>
            <person name="Rombauts S."/>
            <person name="Bouget F.Y."/>
            <person name="Carre I."/>
            <person name="Chateau A."/>
            <person name="Eyre-Walker A."/>
            <person name="Grimsley N."/>
            <person name="Moreau H."/>
            <person name="Piegu B."/>
            <person name="Rivals E."/>
            <person name="Schackwitz W."/>
            <person name="Van de Peer Y."/>
            <person name="Piganeau G."/>
        </authorList>
    </citation>
    <scope>NUCLEOTIDE SEQUENCE</scope>
    <source>
        <strain evidence="2">RCC4221</strain>
    </source>
</reference>